<protein>
    <submittedName>
        <fullName evidence="1">Uncharacterized protein</fullName>
    </submittedName>
</protein>
<evidence type="ECO:0000313" key="2">
    <source>
        <dbReference type="Proteomes" id="UP001218638"/>
    </source>
</evidence>
<organism evidence="1 2">
    <name type="scientific">Synoicihabitans lomoniglobus</name>
    <dbReference type="NCBI Taxonomy" id="2909285"/>
    <lineage>
        <taxon>Bacteria</taxon>
        <taxon>Pseudomonadati</taxon>
        <taxon>Verrucomicrobiota</taxon>
        <taxon>Opitutia</taxon>
        <taxon>Opitutales</taxon>
        <taxon>Opitutaceae</taxon>
        <taxon>Synoicihabitans</taxon>
    </lineage>
</organism>
<sequence length="955" mass="102866">MALLLVVSLLALVTLLVVSLAVLTRVETQISSTVTARAQARQNALLALDVAVGRLQMLVGPDQRVTGTAQLLGATGNPHWTGVWRTDFAGNIPEGWLVSGGGADPASAPTGDRRETLLVGAFTTAAGENGAVTVPVELLTDTNVLGYAGERVTGAFGYFVSDEGVKATLSANRAPGYDPDSPVSQRAPLMGGTYAVGFDDVVGFDVTASAVQSALATVETANQFVSLSEAIDAAAGRAHGHDYTAGSRGVLVDSPRGRLKSDLSTDGATAIPGLNAFTDLMTETRRNALSPVYPIRAGSLTGGALTDVIAPIITQVGLQFSVHTISATSRTLETRLRFFVELANPFSSALEAEPLLLVVSGLPGNIGIESQTRGTTENHGGATINLEDLYALHTASDGSPAIEFDLPFDEPTWAPGRVITWRNQSGDTRGEAANRELVFDASTRTSYWEERPGVALDGPDALHSGSPLNSELRFTGADDWEIRLELQRQNGAILATHTLPLFYAVDTAWLDANSTIPDFGMLAQLVDRSGNQDDEGASSWIVQGLPGDLRRRDFDETYWTTNDPESASYNTAFSGPNSAVEARQLFNRDPVDRDYLSYYQPSYNSDVALYELPRQPWQSVGSLQHLAFTSGPTYNVGNSWSEHNDWFDRFLFSGELPLSSDTPPSHLEPIVRAPVADVTAAGWWARDQFNLNSTNAAAWTAVLLGLASGGLDYRFDFTTHDHATGAIAGVDDQTMRRPVGRFSQSVGEMWDVSVHPENFQAPLRQYRRGARALSVAQVRGLAAEIASNVQRRGLTAGPFRSVEEFLAPGAALFGGLNLIEYSIEQYDASVPESGRINWDQYFPDTPMKIDAAAPAFVTSADVMTALAPMVNVRSDTFVVRTYGEVVTPTTVADFASSTPVARAWLEAVVQRFPDGVDTDDFTSGETSPWTQMIADPKWGRRCRVLSVRWLNEDEL</sequence>
<proteinExistence type="predicted"/>
<name>A0AAF0CSB5_9BACT</name>
<dbReference type="RefSeq" id="WP_330931377.1">
    <property type="nucleotide sequence ID" value="NZ_CP119075.1"/>
</dbReference>
<dbReference type="EMBL" id="CP119075">
    <property type="protein sequence ID" value="WED67114.1"/>
    <property type="molecule type" value="Genomic_DNA"/>
</dbReference>
<gene>
    <name evidence="1" type="ORF">PXH66_09650</name>
</gene>
<keyword evidence="2" id="KW-1185">Reference proteome</keyword>
<reference evidence="1" key="1">
    <citation type="submission" date="2023-03" db="EMBL/GenBank/DDBJ databases">
        <title>Lomoglobus Profundus gen. nov., sp. nov., a novel member of the phylum Verrucomicrobia, isolated from deep-marine sediment of South China Sea.</title>
        <authorList>
            <person name="Ahmad T."/>
            <person name="Ishaq S.E."/>
            <person name="Wang F."/>
        </authorList>
    </citation>
    <scope>NUCLEOTIDE SEQUENCE</scope>
    <source>
        <strain evidence="1">LMO-M01</strain>
    </source>
</reference>
<dbReference type="AlphaFoldDB" id="A0AAF0CSB5"/>
<dbReference type="KEGG" id="slom:PXH66_09650"/>
<accession>A0AAF0CSB5</accession>
<evidence type="ECO:0000313" key="1">
    <source>
        <dbReference type="EMBL" id="WED67114.1"/>
    </source>
</evidence>
<dbReference type="Proteomes" id="UP001218638">
    <property type="component" value="Chromosome"/>
</dbReference>